<dbReference type="FunCoup" id="A0A1D2VGM3">
    <property type="interactions" value="70"/>
</dbReference>
<dbReference type="Gene3D" id="3.90.1410.10">
    <property type="entry name" value="set domain protein methyltransferase, domain 1"/>
    <property type="match status" value="1"/>
</dbReference>
<dbReference type="OrthoDB" id="341421at2759"/>
<evidence type="ECO:0000256" key="1">
    <source>
        <dbReference type="ARBA" id="ARBA00022603"/>
    </source>
</evidence>
<keyword evidence="1" id="KW-0489">Methyltransferase</keyword>
<reference evidence="5" key="1">
    <citation type="submission" date="2016-05" db="EMBL/GenBank/DDBJ databases">
        <title>Comparative genomics of biotechnologically important yeasts.</title>
        <authorList>
            <consortium name="DOE Joint Genome Institute"/>
            <person name="Riley R."/>
            <person name="Haridas S."/>
            <person name="Wolfe K.H."/>
            <person name="Lopes M.R."/>
            <person name="Hittinger C.T."/>
            <person name="Goker M."/>
            <person name="Salamov A."/>
            <person name="Wisecaver J."/>
            <person name="Long T.M."/>
            <person name="Aerts A.L."/>
            <person name="Barry K."/>
            <person name="Choi C."/>
            <person name="Clum A."/>
            <person name="Coughlan A.Y."/>
            <person name="Deshpande S."/>
            <person name="Douglass A.P."/>
            <person name="Hanson S.J."/>
            <person name="Klenk H.-P."/>
            <person name="Labutti K."/>
            <person name="Lapidus A."/>
            <person name="Lindquist E."/>
            <person name="Lipzen A."/>
            <person name="Meier-Kolthoff J.P."/>
            <person name="Ohm R.A."/>
            <person name="Otillar R.P."/>
            <person name="Pangilinan J."/>
            <person name="Peng Y."/>
            <person name="Rokas A."/>
            <person name="Rosa C.A."/>
            <person name="Scheuner C."/>
            <person name="Sibirny A.A."/>
            <person name="Slot J.C."/>
            <person name="Stielow J.B."/>
            <person name="Sun H."/>
            <person name="Kurtzman C.P."/>
            <person name="Blackwell M."/>
            <person name="Grigoriev I.V."/>
            <person name="Jeffries T.W."/>
        </authorList>
    </citation>
    <scope>NUCLEOTIDE SEQUENCE [LARGE SCALE GENOMIC DNA]</scope>
    <source>
        <strain evidence="5">DSM 1968</strain>
    </source>
</reference>
<dbReference type="Proteomes" id="UP000095038">
    <property type="component" value="Unassembled WGS sequence"/>
</dbReference>
<keyword evidence="2" id="KW-0808">Transferase</keyword>
<dbReference type="CDD" id="cd19177">
    <property type="entry name" value="SET_SETD4"/>
    <property type="match status" value="1"/>
</dbReference>
<proteinExistence type="predicted"/>
<dbReference type="PANTHER" id="PTHR13271:SF47">
    <property type="entry name" value="ACTIN-HISTIDINE N-METHYLTRANSFERASE"/>
    <property type="match status" value="1"/>
</dbReference>
<protein>
    <submittedName>
        <fullName evidence="4">SET domain-containing protein</fullName>
    </submittedName>
</protein>
<dbReference type="InterPro" id="IPR044429">
    <property type="entry name" value="SETD4_SET"/>
</dbReference>
<feature type="non-terminal residue" evidence="4">
    <location>
        <position position="1"/>
    </location>
</feature>
<dbReference type="PANTHER" id="PTHR13271">
    <property type="entry name" value="UNCHARACTERIZED PUTATIVE METHYLTRANSFERASE"/>
    <property type="match status" value="1"/>
</dbReference>
<evidence type="ECO:0000313" key="4">
    <source>
        <dbReference type="EMBL" id="ODV60627.1"/>
    </source>
</evidence>
<evidence type="ECO:0000256" key="3">
    <source>
        <dbReference type="ARBA" id="ARBA00022691"/>
    </source>
</evidence>
<dbReference type="RefSeq" id="XP_020046934.1">
    <property type="nucleotide sequence ID" value="XM_020189489.1"/>
</dbReference>
<name>A0A1D2VGM3_9ASCO</name>
<accession>A0A1D2VGM3</accession>
<organism evidence="4 5">
    <name type="scientific">Ascoidea rubescens DSM 1968</name>
    <dbReference type="NCBI Taxonomy" id="1344418"/>
    <lineage>
        <taxon>Eukaryota</taxon>
        <taxon>Fungi</taxon>
        <taxon>Dikarya</taxon>
        <taxon>Ascomycota</taxon>
        <taxon>Saccharomycotina</taxon>
        <taxon>Saccharomycetes</taxon>
        <taxon>Ascoideaceae</taxon>
        <taxon>Ascoidea</taxon>
    </lineage>
</organism>
<feature type="non-terminal residue" evidence="4">
    <location>
        <position position="309"/>
    </location>
</feature>
<dbReference type="SUPFAM" id="SSF82199">
    <property type="entry name" value="SET domain"/>
    <property type="match status" value="1"/>
</dbReference>
<dbReference type="GO" id="GO:0016279">
    <property type="term" value="F:protein-lysine N-methyltransferase activity"/>
    <property type="evidence" value="ECO:0007669"/>
    <property type="project" value="InterPro"/>
</dbReference>
<gene>
    <name evidence="4" type="ORF">ASCRUDRAFT_17521</name>
</gene>
<dbReference type="InterPro" id="IPR046341">
    <property type="entry name" value="SET_dom_sf"/>
</dbReference>
<sequence length="309" mass="34934">GFYLSPKVSVRYTKSFGHSVYSCGPLSASESLVSVPSHYLLNVVSVLSSIHTYKASCSGSSSCTGPELLLVHRCYLAVELGAMLTQLSSFQMVAMFLLLESKRGSASFFHPFLTFLAASFDACHSLPLTWLFNDSSDLILLLPHSMRAHQQKIYTRFTADYNAVLSFLTSLSVDYAVLVADKLEFLKFWLAINTRCLYNHNFTLCPLIDFLNHTADQDSSVQLLNTINFTKNDTHFDFSLRITSNSTNPTPAPNLQIYLNYGPHSNEFLINEYGFKLPYDQNSWNDLDLTHYLLNSLSLKPFQYKYLNN</sequence>
<evidence type="ECO:0000256" key="2">
    <source>
        <dbReference type="ARBA" id="ARBA00022679"/>
    </source>
</evidence>
<dbReference type="GeneID" id="30963125"/>
<dbReference type="GO" id="GO:0032259">
    <property type="term" value="P:methylation"/>
    <property type="evidence" value="ECO:0007669"/>
    <property type="project" value="UniProtKB-KW"/>
</dbReference>
<keyword evidence="3" id="KW-0949">S-adenosyl-L-methionine</keyword>
<dbReference type="AlphaFoldDB" id="A0A1D2VGM3"/>
<dbReference type="STRING" id="1344418.A0A1D2VGM3"/>
<dbReference type="InParanoid" id="A0A1D2VGM3"/>
<dbReference type="EMBL" id="KV454481">
    <property type="protein sequence ID" value="ODV60627.1"/>
    <property type="molecule type" value="Genomic_DNA"/>
</dbReference>
<dbReference type="InterPro" id="IPR050600">
    <property type="entry name" value="SETD3_SETD6_MTase"/>
</dbReference>
<evidence type="ECO:0000313" key="5">
    <source>
        <dbReference type="Proteomes" id="UP000095038"/>
    </source>
</evidence>
<keyword evidence="5" id="KW-1185">Reference proteome</keyword>